<evidence type="ECO:0000256" key="3">
    <source>
        <dbReference type="PROSITE-ProRule" id="PRU00221"/>
    </source>
</evidence>
<dbReference type="SUPFAM" id="SSF52540">
    <property type="entry name" value="P-loop containing nucleoside triphosphate hydrolases"/>
    <property type="match status" value="1"/>
</dbReference>
<keyword evidence="2" id="KW-0677">Repeat</keyword>
<dbReference type="PANTHER" id="PTHR19879">
    <property type="entry name" value="TRANSCRIPTION INITIATION FACTOR TFIID"/>
    <property type="match status" value="1"/>
</dbReference>
<feature type="repeat" description="WD" evidence="3">
    <location>
        <begin position="1095"/>
        <end position="1136"/>
    </location>
</feature>
<dbReference type="InterPro" id="IPR056884">
    <property type="entry name" value="NPHP3-like_N"/>
</dbReference>
<proteinExistence type="predicted"/>
<feature type="non-terminal residue" evidence="5">
    <location>
        <position position="1185"/>
    </location>
</feature>
<dbReference type="Proteomes" id="UP000054018">
    <property type="component" value="Unassembled WGS sequence"/>
</dbReference>
<evidence type="ECO:0000313" key="5">
    <source>
        <dbReference type="EMBL" id="KIK23227.1"/>
    </source>
</evidence>
<dbReference type="Pfam" id="PF24883">
    <property type="entry name" value="NPHP3_N"/>
    <property type="match status" value="1"/>
</dbReference>
<organism evidence="5 6">
    <name type="scientific">Pisolithus microcarpus 441</name>
    <dbReference type="NCBI Taxonomy" id="765257"/>
    <lineage>
        <taxon>Eukaryota</taxon>
        <taxon>Fungi</taxon>
        <taxon>Dikarya</taxon>
        <taxon>Basidiomycota</taxon>
        <taxon>Agaricomycotina</taxon>
        <taxon>Agaricomycetes</taxon>
        <taxon>Agaricomycetidae</taxon>
        <taxon>Boletales</taxon>
        <taxon>Sclerodermatineae</taxon>
        <taxon>Pisolithaceae</taxon>
        <taxon>Pisolithus</taxon>
    </lineage>
</organism>
<feature type="repeat" description="WD" evidence="3">
    <location>
        <begin position="771"/>
        <end position="812"/>
    </location>
</feature>
<reference evidence="5 6" key="1">
    <citation type="submission" date="2014-04" db="EMBL/GenBank/DDBJ databases">
        <authorList>
            <consortium name="DOE Joint Genome Institute"/>
            <person name="Kuo A."/>
            <person name="Kohler A."/>
            <person name="Costa M.D."/>
            <person name="Nagy L.G."/>
            <person name="Floudas D."/>
            <person name="Copeland A."/>
            <person name="Barry K.W."/>
            <person name="Cichocki N."/>
            <person name="Veneault-Fourrey C."/>
            <person name="LaButti K."/>
            <person name="Lindquist E.A."/>
            <person name="Lipzen A."/>
            <person name="Lundell T."/>
            <person name="Morin E."/>
            <person name="Murat C."/>
            <person name="Sun H."/>
            <person name="Tunlid A."/>
            <person name="Henrissat B."/>
            <person name="Grigoriev I.V."/>
            <person name="Hibbett D.S."/>
            <person name="Martin F."/>
            <person name="Nordberg H.P."/>
            <person name="Cantor M.N."/>
            <person name="Hua S.X."/>
        </authorList>
    </citation>
    <scope>NUCLEOTIDE SEQUENCE [LARGE SCALE GENOMIC DNA]</scope>
    <source>
        <strain evidence="5 6">441</strain>
    </source>
</reference>
<feature type="non-terminal residue" evidence="5">
    <location>
        <position position="1"/>
    </location>
</feature>
<gene>
    <name evidence="5" type="ORF">PISMIDRAFT_63421</name>
</gene>
<name>A0A0C9ZLH4_9AGAM</name>
<dbReference type="Gene3D" id="3.40.50.300">
    <property type="entry name" value="P-loop containing nucleotide triphosphate hydrolases"/>
    <property type="match status" value="1"/>
</dbReference>
<sequence length="1185" mass="131443">DKAVFSLLKMIRGVYEFLAEEDTINNINDMKGTLVKIARVISNSALFIKDYSKTKSFWKRTKKNIRSNTLAIVDDYITTLNDLMQQYRDHAARDIQINMHHVLEDLNLEGMAYAGGAGLDTTRMCLEGTRTEILQYIIDWITEPQAEPRRIMWLQGQAGRGKSAIAHTIAAWIKDAGGLGSCFCFARDRLAERREEKLLTTIARDLADRDPAFRRALADVVSKDYSLKTTRDVMQQWKRFILEPLSKINGEIIGNVVVVIDALDESGPDTSRSRILSLLTSPEAGQLPANFRILLTSRRLPDIEEILSSCQHVAVMSLDEVPPVSVEHDIHLFVSDELRRLYLQKIIGPKEIDLITQKSDGLFEWARLACEFIKRKRAGRTPRERFDDVIALESGGGGTLLDETYITILESAIPRTDRISLARFHSVMQQILTSLIPLPMSTLQLMRKHYPNDEDHYDVAVILEFMAPVLGGINDSSPVRPLHVSFYDFLMDQSRSGVYYISMPGPYDLAFASLQILCKELQFNICKLESSYLSNSEVPDLHERINKYIPPHLSYSCQFWAKHLQKTAFNSVLANLVGTIVGSEKILFWLEVLSIIGVFGKAVDALVCTATWLLVNASTMVQDEIKFVQNFGSAASHSAPHLYISALPFIPSNTKLSKVLVPKFDYLVGIPAGGHKEWTVTQLALEGHSSEVNSVAFSPDGKRIVSGSHDKTVRIWDFERGVQIGSPLQGHTGWVQSVGFSPDGKEIVSGSHDTTVRIWDAERGVQIGGSLEGHTGVVWSVSFSPNGKRIVSASEDTTVRIWDVGRGIQIGSSLQGHTDWVWSVAFSPDGKRIVSGSRDNTVRVWDAERGLQIGGPLQGHTDWVQSVAFSPDGSRIASGSLDKTVRVWDAEKGLQIGGPLQGHTNWVQSVAFSPDGGRIASGSFDKIVRMWDVERGLQIGSALQGHAHRTVRVWDAERVLQIGGPLQGQIDWVRSVTFSPDGKRMASGSLDRTVRVWDGERGVQIGSPLQGHANWVQSVAFSPNGRRIVSGSLDKTVRVWDVERGVQIGHPLQGHGDWVWSVAFSPDGKRIVSGSLDKTVRVWDVERGLQIGNPLQGHVDWVRSVAFSPDGRKIVSGSLDQTVRIWDAERGVQISNPLQGHDNGVQSVAFSPDGKRIASGSFDKTVRVWDVDRGLQIGPLHGHDD</sequence>
<evidence type="ECO:0000256" key="1">
    <source>
        <dbReference type="ARBA" id="ARBA00022574"/>
    </source>
</evidence>
<dbReference type="InterPro" id="IPR020472">
    <property type="entry name" value="WD40_PAC1"/>
</dbReference>
<feature type="repeat" description="WD" evidence="3">
    <location>
        <begin position="966"/>
        <end position="998"/>
    </location>
</feature>
<keyword evidence="1 3" id="KW-0853">WD repeat</keyword>
<evidence type="ECO:0000256" key="2">
    <source>
        <dbReference type="ARBA" id="ARBA00022737"/>
    </source>
</evidence>
<dbReference type="InterPro" id="IPR019775">
    <property type="entry name" value="WD40_repeat_CS"/>
</dbReference>
<feature type="repeat" description="WD" evidence="3">
    <location>
        <begin position="1009"/>
        <end position="1050"/>
    </location>
</feature>
<feature type="repeat" description="WD" evidence="3">
    <location>
        <begin position="900"/>
        <end position="941"/>
    </location>
</feature>
<dbReference type="PROSITE" id="PS00678">
    <property type="entry name" value="WD_REPEATS_1"/>
    <property type="match status" value="7"/>
</dbReference>
<feature type="repeat" description="WD" evidence="3">
    <location>
        <begin position="728"/>
        <end position="760"/>
    </location>
</feature>
<dbReference type="STRING" id="765257.A0A0C9ZLH4"/>
<dbReference type="InterPro" id="IPR007111">
    <property type="entry name" value="NACHT_NTPase"/>
</dbReference>
<dbReference type="AlphaFoldDB" id="A0A0C9ZLH4"/>
<accession>A0A0C9ZLH4</accession>
<reference evidence="6" key="2">
    <citation type="submission" date="2015-01" db="EMBL/GenBank/DDBJ databases">
        <title>Evolutionary Origins and Diversification of the Mycorrhizal Mutualists.</title>
        <authorList>
            <consortium name="DOE Joint Genome Institute"/>
            <consortium name="Mycorrhizal Genomics Consortium"/>
            <person name="Kohler A."/>
            <person name="Kuo A."/>
            <person name="Nagy L.G."/>
            <person name="Floudas D."/>
            <person name="Copeland A."/>
            <person name="Barry K.W."/>
            <person name="Cichocki N."/>
            <person name="Veneault-Fourrey C."/>
            <person name="LaButti K."/>
            <person name="Lindquist E.A."/>
            <person name="Lipzen A."/>
            <person name="Lundell T."/>
            <person name="Morin E."/>
            <person name="Murat C."/>
            <person name="Riley R."/>
            <person name="Ohm R."/>
            <person name="Sun H."/>
            <person name="Tunlid A."/>
            <person name="Henrissat B."/>
            <person name="Grigoriev I.V."/>
            <person name="Hibbett D.S."/>
            <person name="Martin F."/>
        </authorList>
    </citation>
    <scope>NUCLEOTIDE SEQUENCE [LARGE SCALE GENOMIC DNA]</scope>
    <source>
        <strain evidence="6">441</strain>
    </source>
</reference>
<dbReference type="InterPro" id="IPR036322">
    <property type="entry name" value="WD40_repeat_dom_sf"/>
</dbReference>
<dbReference type="PROSITE" id="PS50294">
    <property type="entry name" value="WD_REPEATS_REGION"/>
    <property type="match status" value="11"/>
</dbReference>
<dbReference type="EMBL" id="KN833728">
    <property type="protein sequence ID" value="KIK23227.1"/>
    <property type="molecule type" value="Genomic_DNA"/>
</dbReference>
<dbReference type="InterPro" id="IPR001680">
    <property type="entry name" value="WD40_rpt"/>
</dbReference>
<evidence type="ECO:0000259" key="4">
    <source>
        <dbReference type="PROSITE" id="PS50837"/>
    </source>
</evidence>
<feature type="repeat" description="WD" evidence="3">
    <location>
        <begin position="814"/>
        <end position="846"/>
    </location>
</feature>
<dbReference type="PROSITE" id="PS50082">
    <property type="entry name" value="WD_REPEATS_2"/>
    <property type="match status" value="11"/>
</dbReference>
<dbReference type="HOGENOM" id="CLU_000288_6_3_1"/>
<feature type="repeat" description="WD" evidence="3">
    <location>
        <begin position="1138"/>
        <end position="1174"/>
    </location>
</feature>
<keyword evidence="6" id="KW-1185">Reference proteome</keyword>
<feature type="domain" description="NACHT" evidence="4">
    <location>
        <begin position="150"/>
        <end position="298"/>
    </location>
</feature>
<dbReference type="CDD" id="cd00200">
    <property type="entry name" value="WD40"/>
    <property type="match status" value="2"/>
</dbReference>
<dbReference type="SUPFAM" id="SSF50978">
    <property type="entry name" value="WD40 repeat-like"/>
    <property type="match status" value="2"/>
</dbReference>
<protein>
    <submittedName>
        <fullName evidence="5">Unplaced genomic scaffold scaffold_44, whole genome shotgun sequence</fullName>
    </submittedName>
</protein>
<dbReference type="InterPro" id="IPR015943">
    <property type="entry name" value="WD40/YVTN_repeat-like_dom_sf"/>
</dbReference>
<dbReference type="OrthoDB" id="163438at2759"/>
<dbReference type="PRINTS" id="PR00320">
    <property type="entry name" value="GPROTEINBRPT"/>
</dbReference>
<feature type="repeat" description="WD" evidence="3">
    <location>
        <begin position="685"/>
        <end position="726"/>
    </location>
</feature>
<dbReference type="PANTHER" id="PTHR19879:SF9">
    <property type="entry name" value="TRANSCRIPTION INITIATION FACTOR TFIID SUBUNIT 5"/>
    <property type="match status" value="1"/>
</dbReference>
<dbReference type="Pfam" id="PF00400">
    <property type="entry name" value="WD40"/>
    <property type="match status" value="11"/>
</dbReference>
<evidence type="ECO:0000313" key="6">
    <source>
        <dbReference type="Proteomes" id="UP000054018"/>
    </source>
</evidence>
<dbReference type="Gene3D" id="2.130.10.10">
    <property type="entry name" value="YVTN repeat-like/Quinoprotein amine dehydrogenase"/>
    <property type="match status" value="6"/>
</dbReference>
<feature type="repeat" description="WD" evidence="3">
    <location>
        <begin position="857"/>
        <end position="893"/>
    </location>
</feature>
<dbReference type="SMART" id="SM00320">
    <property type="entry name" value="WD40"/>
    <property type="match status" value="11"/>
</dbReference>
<dbReference type="PROSITE" id="PS50837">
    <property type="entry name" value="NACHT"/>
    <property type="match status" value="1"/>
</dbReference>
<feature type="repeat" description="WD" evidence="3">
    <location>
        <begin position="1052"/>
        <end position="1093"/>
    </location>
</feature>
<dbReference type="InterPro" id="IPR027417">
    <property type="entry name" value="P-loop_NTPase"/>
</dbReference>